<feature type="transmembrane region" description="Helical" evidence="7">
    <location>
        <begin position="6"/>
        <end position="24"/>
    </location>
</feature>
<dbReference type="GO" id="GO:0005886">
    <property type="term" value="C:plasma membrane"/>
    <property type="evidence" value="ECO:0007669"/>
    <property type="project" value="UniProtKB-SubCell"/>
</dbReference>
<dbReference type="InterPro" id="IPR025383">
    <property type="entry name" value="MrpA_C/MbhD"/>
</dbReference>
<evidence type="ECO:0000313" key="11">
    <source>
        <dbReference type="Proteomes" id="UP000297475"/>
    </source>
</evidence>
<name>A0A4Z0WJN4_9GAMM</name>
<dbReference type="EMBL" id="SRMF01000001">
    <property type="protein sequence ID" value="TGG96086.1"/>
    <property type="molecule type" value="Genomic_DNA"/>
</dbReference>
<keyword evidence="6 7" id="KW-0472">Membrane</keyword>
<evidence type="ECO:0000256" key="3">
    <source>
        <dbReference type="ARBA" id="ARBA00022475"/>
    </source>
</evidence>
<evidence type="ECO:0000259" key="8">
    <source>
        <dbReference type="Pfam" id="PF04039"/>
    </source>
</evidence>
<keyword evidence="3" id="KW-1003">Cell membrane</keyword>
<feature type="transmembrane region" description="Helical" evidence="7">
    <location>
        <begin position="209"/>
        <end position="228"/>
    </location>
</feature>
<keyword evidence="11" id="KW-1185">Reference proteome</keyword>
<comment type="similarity">
    <text evidence="2">Belongs to the CPA3 antiporters (TC 2.A.63) subunit B family.</text>
</comment>
<keyword evidence="4 7" id="KW-0812">Transmembrane</keyword>
<feature type="transmembrane region" description="Helical" evidence="7">
    <location>
        <begin position="153"/>
        <end position="170"/>
    </location>
</feature>
<accession>A0A4Z0WJN4</accession>
<evidence type="ECO:0000313" key="10">
    <source>
        <dbReference type="EMBL" id="TGG96086.1"/>
    </source>
</evidence>
<feature type="transmembrane region" description="Helical" evidence="7">
    <location>
        <begin position="182"/>
        <end position="203"/>
    </location>
</feature>
<dbReference type="Pfam" id="PF13244">
    <property type="entry name" value="MbhD"/>
    <property type="match status" value="1"/>
</dbReference>
<evidence type="ECO:0000256" key="5">
    <source>
        <dbReference type="ARBA" id="ARBA00022989"/>
    </source>
</evidence>
<keyword evidence="5 7" id="KW-1133">Transmembrane helix</keyword>
<gene>
    <name evidence="10" type="ORF">E4656_04995</name>
</gene>
<organism evidence="10 11">
    <name type="scientific">Natronospirillum operosum</name>
    <dbReference type="NCBI Taxonomy" id="2759953"/>
    <lineage>
        <taxon>Bacteria</taxon>
        <taxon>Pseudomonadati</taxon>
        <taxon>Pseudomonadota</taxon>
        <taxon>Gammaproteobacteria</taxon>
        <taxon>Oceanospirillales</taxon>
        <taxon>Natronospirillaceae</taxon>
        <taxon>Natronospirillum</taxon>
    </lineage>
</organism>
<feature type="transmembrane region" description="Helical" evidence="7">
    <location>
        <begin position="54"/>
        <end position="74"/>
    </location>
</feature>
<evidence type="ECO:0000256" key="4">
    <source>
        <dbReference type="ARBA" id="ARBA00022692"/>
    </source>
</evidence>
<sequence>MHEWLLDGSLALLILTLAVAVLYVRSLYASIVLFIAFGLLLALIWARLGAPDLALAEAAIGAGLTGTLLLAALGRTPVSQRAEPAFSGARQYVRSGPAVVLSLLIFWILLQAVLPLPEQSSAVVRAAEQHLDAAGVAHPVTAVLLNFRAWDTLLELLVLLLAFMAVRQLLPSLPRAPEAWPLLLGWSCLLAPLIILIGGYLLWRGSSDPGGAFQAGALLAAGAILLRLTDLLPAMGWHHAWVRLLVLGGCAFFLLVGLFTHWLGAGFLAYPEGWAGPLIILIEVAATLSIAITLTLLVIGETREVRG</sequence>
<dbReference type="Proteomes" id="UP000297475">
    <property type="component" value="Unassembled WGS sequence"/>
</dbReference>
<dbReference type="Pfam" id="PF04039">
    <property type="entry name" value="MnhB"/>
    <property type="match status" value="1"/>
</dbReference>
<feature type="domain" description="Na+/H+ antiporter MnhB subunit-related protein" evidence="8">
    <location>
        <begin position="189"/>
        <end position="300"/>
    </location>
</feature>
<reference evidence="10 11" key="1">
    <citation type="submission" date="2019-04" db="EMBL/GenBank/DDBJ databases">
        <title>Natronospirillum operosus gen. nov., sp. nov., a haloalkaliphilic satellite isolated from decaying biomass of laboratory culture of cyanobacterium Geitlerinema sp. and proposal of Natronospirillaceae fam. nov. and Saccharospirillaceae fam. nov.</title>
        <authorList>
            <person name="Kevbrin V."/>
            <person name="Boltyanskaya Y."/>
            <person name="Koziaeva V."/>
            <person name="Grouzdev D.S."/>
            <person name="Park M."/>
            <person name="Cho J."/>
        </authorList>
    </citation>
    <scope>NUCLEOTIDE SEQUENCE [LARGE SCALE GENOMIC DNA]</scope>
    <source>
        <strain evidence="10 11">G-116</strain>
    </source>
</reference>
<feature type="transmembrane region" description="Helical" evidence="7">
    <location>
        <begin position="31"/>
        <end position="48"/>
    </location>
</feature>
<dbReference type="PANTHER" id="PTHR33932">
    <property type="entry name" value="NA(+)/H(+) ANTIPORTER SUBUNIT B"/>
    <property type="match status" value="1"/>
</dbReference>
<dbReference type="InterPro" id="IPR050622">
    <property type="entry name" value="CPA3_antiporter_subunitB"/>
</dbReference>
<dbReference type="InterPro" id="IPR007182">
    <property type="entry name" value="MnhB"/>
</dbReference>
<dbReference type="OrthoDB" id="4962908at2"/>
<proteinExistence type="inferred from homology"/>
<feature type="transmembrane region" description="Helical" evidence="7">
    <location>
        <begin position="240"/>
        <end position="262"/>
    </location>
</feature>
<evidence type="ECO:0000256" key="6">
    <source>
        <dbReference type="ARBA" id="ARBA00023136"/>
    </source>
</evidence>
<evidence type="ECO:0000259" key="9">
    <source>
        <dbReference type="Pfam" id="PF13244"/>
    </source>
</evidence>
<evidence type="ECO:0000256" key="1">
    <source>
        <dbReference type="ARBA" id="ARBA00004651"/>
    </source>
</evidence>
<evidence type="ECO:0000256" key="7">
    <source>
        <dbReference type="SAM" id="Phobius"/>
    </source>
</evidence>
<feature type="transmembrane region" description="Helical" evidence="7">
    <location>
        <begin position="274"/>
        <end position="299"/>
    </location>
</feature>
<protein>
    <submittedName>
        <fullName evidence="10">DUF4040 domain-containing protein</fullName>
    </submittedName>
</protein>
<comment type="subcellular location">
    <subcellularLocation>
        <location evidence="1">Cell membrane</location>
        <topology evidence="1">Multi-pass membrane protein</topology>
    </subcellularLocation>
</comment>
<evidence type="ECO:0000256" key="2">
    <source>
        <dbReference type="ARBA" id="ARBA00009425"/>
    </source>
</evidence>
<dbReference type="AlphaFoldDB" id="A0A4Z0WJN4"/>
<feature type="domain" description="MrpA C-terminal/MbhD" evidence="9">
    <location>
        <begin position="12"/>
        <end position="77"/>
    </location>
</feature>
<comment type="caution">
    <text evidence="10">The sequence shown here is derived from an EMBL/GenBank/DDBJ whole genome shotgun (WGS) entry which is preliminary data.</text>
</comment>
<feature type="transmembrane region" description="Helical" evidence="7">
    <location>
        <begin position="95"/>
        <end position="114"/>
    </location>
</feature>
<dbReference type="PANTHER" id="PTHR33932:SF4">
    <property type="entry name" value="NA(+)_H(+) ANTIPORTER SUBUNIT B"/>
    <property type="match status" value="1"/>
</dbReference>